<feature type="binding site" evidence="12">
    <location>
        <begin position="73"/>
        <end position="75"/>
    </location>
    <ligand>
        <name>FAD</name>
        <dbReference type="ChEBI" id="CHEBI:57692"/>
    </ligand>
</feature>
<dbReference type="GO" id="GO:0009055">
    <property type="term" value="F:electron transfer activity"/>
    <property type="evidence" value="ECO:0007669"/>
    <property type="project" value="UniProtKB-UniRule"/>
</dbReference>
<keyword evidence="4 11" id="KW-0001">2Fe-2S</keyword>
<comment type="cofactor">
    <cofactor evidence="13">
        <name>[2Fe-2S] cluster</name>
        <dbReference type="ChEBI" id="CHEBI:190135"/>
    </cofactor>
    <text evidence="13">Binds 1 [2Fe-2S] cluster per subunit.</text>
</comment>
<evidence type="ECO:0000313" key="16">
    <source>
        <dbReference type="Proteomes" id="UP000757103"/>
    </source>
</evidence>
<dbReference type="Proteomes" id="UP000757103">
    <property type="component" value="Unassembled WGS sequence"/>
</dbReference>
<dbReference type="Gene3D" id="2.40.30.10">
    <property type="entry name" value="Translation factors"/>
    <property type="match status" value="1"/>
</dbReference>
<comment type="caution">
    <text evidence="15">The sequence shown here is derived from an EMBL/GenBank/DDBJ whole genome shotgun (WGS) entry which is preliminary data.</text>
</comment>
<evidence type="ECO:0000256" key="13">
    <source>
        <dbReference type="PIRSR" id="PIRSR006816-2"/>
    </source>
</evidence>
<evidence type="ECO:0000256" key="2">
    <source>
        <dbReference type="ARBA" id="ARBA00022448"/>
    </source>
</evidence>
<dbReference type="SUPFAM" id="SSF63380">
    <property type="entry name" value="Riboflavin synthase domain-like"/>
    <property type="match status" value="1"/>
</dbReference>
<evidence type="ECO:0000256" key="3">
    <source>
        <dbReference type="ARBA" id="ARBA00022630"/>
    </source>
</evidence>
<feature type="domain" description="FAD-binding FR-type" evidence="14">
    <location>
        <begin position="3"/>
        <end position="106"/>
    </location>
</feature>
<dbReference type="GO" id="GO:0016491">
    <property type="term" value="F:oxidoreductase activity"/>
    <property type="evidence" value="ECO:0007669"/>
    <property type="project" value="InterPro"/>
</dbReference>
<feature type="binding site" evidence="11 12">
    <location>
        <begin position="80"/>
        <end position="81"/>
    </location>
    <ligand>
        <name>FAD</name>
        <dbReference type="ChEBI" id="CHEBI:57692"/>
    </ligand>
</feature>
<dbReference type="Gene3D" id="3.40.50.80">
    <property type="entry name" value="Nucleotide-binding domain of ferredoxin-NADP reductase (FNR) module"/>
    <property type="match status" value="1"/>
</dbReference>
<comment type="subunit">
    <text evidence="11">Heterotetramer of 2 PyrK and 2 PyrD type B subunits.</text>
</comment>
<dbReference type="GO" id="GO:0046872">
    <property type="term" value="F:metal ion binding"/>
    <property type="evidence" value="ECO:0007669"/>
    <property type="project" value="UniProtKB-KW"/>
</dbReference>
<feature type="binding site" evidence="11 13">
    <location>
        <position position="224"/>
    </location>
    <ligand>
        <name>[2Fe-2S] cluster</name>
        <dbReference type="ChEBI" id="CHEBI:190135"/>
    </ligand>
</feature>
<feature type="binding site" evidence="11 13">
    <location>
        <position position="232"/>
    </location>
    <ligand>
        <name>[2Fe-2S] cluster</name>
        <dbReference type="ChEBI" id="CHEBI:190135"/>
    </ligand>
</feature>
<reference evidence="15" key="2">
    <citation type="submission" date="2021-09" db="EMBL/GenBank/DDBJ databases">
        <authorList>
            <person name="Gilroy R."/>
        </authorList>
    </citation>
    <scope>NUCLEOTIDE SEQUENCE</scope>
    <source>
        <strain evidence="15">CHK121-7720</strain>
    </source>
</reference>
<dbReference type="GO" id="GO:0050660">
    <property type="term" value="F:flavin adenine dinucleotide binding"/>
    <property type="evidence" value="ECO:0007669"/>
    <property type="project" value="InterPro"/>
</dbReference>
<dbReference type="Gene3D" id="2.10.240.10">
    <property type="entry name" value="Dihydroorotate dehydrogenase, electron transfer subunit"/>
    <property type="match status" value="1"/>
</dbReference>
<reference evidence="15" key="1">
    <citation type="journal article" date="2021" name="PeerJ">
        <title>Extensive microbial diversity within the chicken gut microbiome revealed by metagenomics and culture.</title>
        <authorList>
            <person name="Gilroy R."/>
            <person name="Ravi A."/>
            <person name="Getino M."/>
            <person name="Pursley I."/>
            <person name="Horton D.L."/>
            <person name="Alikhan N.F."/>
            <person name="Baker D."/>
            <person name="Gharbi K."/>
            <person name="Hall N."/>
            <person name="Watson M."/>
            <person name="Adriaenssens E.M."/>
            <person name="Foster-Nyarko E."/>
            <person name="Jarju S."/>
            <person name="Secka A."/>
            <person name="Antonio M."/>
            <person name="Oren A."/>
            <person name="Chaudhuri R.R."/>
            <person name="La Ragione R."/>
            <person name="Hildebrand F."/>
            <person name="Pallen M.J."/>
        </authorList>
    </citation>
    <scope>NUCLEOTIDE SEQUENCE</scope>
    <source>
        <strain evidence="15">CHK121-7720</strain>
    </source>
</reference>
<dbReference type="CDD" id="cd06218">
    <property type="entry name" value="DHOD_e_trans"/>
    <property type="match status" value="1"/>
</dbReference>
<feature type="binding site" evidence="11 12">
    <location>
        <begin position="56"/>
        <end position="59"/>
    </location>
    <ligand>
        <name>FAD</name>
        <dbReference type="ChEBI" id="CHEBI:57692"/>
    </ligand>
</feature>
<dbReference type="HAMAP" id="MF_01211">
    <property type="entry name" value="DHODB_Fe_S_bind"/>
    <property type="match status" value="1"/>
</dbReference>
<dbReference type="InterPro" id="IPR019480">
    <property type="entry name" value="Dihydroorotate_DH_Fe-S-bd"/>
</dbReference>
<keyword evidence="9 11" id="KW-0408">Iron</keyword>
<dbReference type="InterPro" id="IPR039261">
    <property type="entry name" value="FNR_nucleotide-bd"/>
</dbReference>
<evidence type="ECO:0000256" key="4">
    <source>
        <dbReference type="ARBA" id="ARBA00022714"/>
    </source>
</evidence>
<dbReference type="PANTHER" id="PTHR43513:SF3">
    <property type="entry name" value="DIHYDROOROTATE DEHYDROGENASE B (NAD(+)), ELECTRON TRANSFER SUBUNIT-RELATED"/>
    <property type="match status" value="1"/>
</dbReference>
<comment type="pathway">
    <text evidence="11">Pyrimidine metabolism; UMP biosynthesis via de novo pathway; orotate from (S)-dihydroorotate (NAD(+) route): step 1/1.</text>
</comment>
<evidence type="ECO:0000256" key="1">
    <source>
        <dbReference type="ARBA" id="ARBA00006422"/>
    </source>
</evidence>
<dbReference type="Pfam" id="PF10418">
    <property type="entry name" value="DHODB_Fe-S_bind"/>
    <property type="match status" value="1"/>
</dbReference>
<keyword evidence="2 11" id="KW-0813">Transport</keyword>
<keyword evidence="10 11" id="KW-0411">Iron-sulfur</keyword>
<evidence type="ECO:0000313" key="15">
    <source>
        <dbReference type="EMBL" id="HJG88083.1"/>
    </source>
</evidence>
<evidence type="ECO:0000256" key="9">
    <source>
        <dbReference type="ARBA" id="ARBA00023004"/>
    </source>
</evidence>
<evidence type="ECO:0000256" key="10">
    <source>
        <dbReference type="ARBA" id="ARBA00023014"/>
    </source>
</evidence>
<keyword evidence="7 11" id="KW-0665">Pyrimidine biosynthesis</keyword>
<dbReference type="PROSITE" id="PS51384">
    <property type="entry name" value="FAD_FR"/>
    <property type="match status" value="1"/>
</dbReference>
<dbReference type="InterPro" id="IPR017927">
    <property type="entry name" value="FAD-bd_FR_type"/>
</dbReference>
<comment type="similarity">
    <text evidence="1 11">Belongs to the PyrK family.</text>
</comment>
<organism evidence="15 16">
    <name type="scientific">Barnesiella viscericola</name>
    <dbReference type="NCBI Taxonomy" id="397865"/>
    <lineage>
        <taxon>Bacteria</taxon>
        <taxon>Pseudomonadati</taxon>
        <taxon>Bacteroidota</taxon>
        <taxon>Bacteroidia</taxon>
        <taxon>Bacteroidales</taxon>
        <taxon>Barnesiellaceae</taxon>
        <taxon>Barnesiella</taxon>
    </lineage>
</organism>
<dbReference type="GO" id="GO:0044205">
    <property type="term" value="P:'de novo' UMP biosynthetic process"/>
    <property type="evidence" value="ECO:0007669"/>
    <property type="project" value="UniProtKB-UniRule"/>
</dbReference>
<evidence type="ECO:0000256" key="11">
    <source>
        <dbReference type="HAMAP-Rule" id="MF_01211"/>
    </source>
</evidence>
<name>A0A921MNW7_9BACT</name>
<sequence length="259" mass="29389">MKKYILDFRISENVQLHDNYALLKLTPADGRPLPEMLPGQFVEVRVDRSPSTFLRRPISINFVDYSRNELWLLIRKAGEGTRTLCGLQAGESLNLVLPLGNTFTLPESTQERILLVGGGVGIAPMLYWGKYLKEKGYMPRFLLGFRSDKDLLQYDQFRQFGEVYVSTEDGSLGEKGFVTQHSILNEPFDRLYVCGPKPMMEAVARYARERQLFCEVSLENTMACGVGACLCCVEDTVEGHVCVCKEGPIFNIEKLKWQI</sequence>
<gene>
    <name evidence="11" type="primary">pyrK</name>
    <name evidence="15" type="ORF">K8U91_01210</name>
</gene>
<comment type="function">
    <text evidence="11">Responsible for channeling the electrons from the oxidation of dihydroorotate from the FMN redox center in the PyrD type B subunit to the ultimate electron acceptor NAD(+).</text>
</comment>
<feature type="binding site" evidence="11 13">
    <location>
        <position position="244"/>
    </location>
    <ligand>
        <name>[2Fe-2S] cluster</name>
        <dbReference type="ChEBI" id="CHEBI:190135"/>
    </ligand>
</feature>
<keyword evidence="3 11" id="KW-0285">Flavoprotein</keyword>
<dbReference type="AlphaFoldDB" id="A0A921MNW7"/>
<comment type="caution">
    <text evidence="11">Lacks conserved residue(s) required for the propagation of feature annotation.</text>
</comment>
<dbReference type="Pfam" id="PF00175">
    <property type="entry name" value="NAD_binding_1"/>
    <property type="match status" value="1"/>
</dbReference>
<keyword evidence="8 11" id="KW-0249">Electron transport</keyword>
<evidence type="ECO:0000256" key="7">
    <source>
        <dbReference type="ARBA" id="ARBA00022975"/>
    </source>
</evidence>
<keyword evidence="5 11" id="KW-0479">Metal-binding</keyword>
<dbReference type="InterPro" id="IPR017938">
    <property type="entry name" value="Riboflavin_synthase-like_b-brl"/>
</dbReference>
<evidence type="ECO:0000259" key="14">
    <source>
        <dbReference type="PROSITE" id="PS51384"/>
    </source>
</evidence>
<proteinExistence type="inferred from homology"/>
<dbReference type="InterPro" id="IPR023455">
    <property type="entry name" value="Dihydroorotate_DHASE_ETsu"/>
</dbReference>
<evidence type="ECO:0000256" key="8">
    <source>
        <dbReference type="ARBA" id="ARBA00022982"/>
    </source>
</evidence>
<dbReference type="InterPro" id="IPR050353">
    <property type="entry name" value="PyrK_electron_transfer"/>
</dbReference>
<dbReference type="EMBL" id="DYUD01000008">
    <property type="protein sequence ID" value="HJG88083.1"/>
    <property type="molecule type" value="Genomic_DNA"/>
</dbReference>
<keyword evidence="6 11" id="KW-0274">FAD</keyword>
<dbReference type="InterPro" id="IPR037117">
    <property type="entry name" value="Dihydroorotate_DH_ele_sf"/>
</dbReference>
<accession>A0A921MNW7</accession>
<dbReference type="PIRSF" id="PIRSF006816">
    <property type="entry name" value="Cyc3_hyd_g"/>
    <property type="match status" value="1"/>
</dbReference>
<feature type="binding site" evidence="11 13">
    <location>
        <position position="229"/>
    </location>
    <ligand>
        <name>[2Fe-2S] cluster</name>
        <dbReference type="ChEBI" id="CHEBI:190135"/>
    </ligand>
</feature>
<comment type="cofactor">
    <cofactor evidence="11 12">
        <name>FAD</name>
        <dbReference type="ChEBI" id="CHEBI:57692"/>
    </cofactor>
    <text evidence="11 12">Binds 1 FAD per subunit.</text>
</comment>
<dbReference type="GO" id="GO:0051537">
    <property type="term" value="F:2 iron, 2 sulfur cluster binding"/>
    <property type="evidence" value="ECO:0007669"/>
    <property type="project" value="UniProtKB-KW"/>
</dbReference>
<evidence type="ECO:0000256" key="12">
    <source>
        <dbReference type="PIRSR" id="PIRSR006816-1"/>
    </source>
</evidence>
<dbReference type="RefSeq" id="WP_273305193.1">
    <property type="nucleotide sequence ID" value="NZ_DYUD01000008.1"/>
</dbReference>
<dbReference type="PANTHER" id="PTHR43513">
    <property type="entry name" value="DIHYDROOROTATE DEHYDROGENASE B (NAD(+)), ELECTRON TRANSFER SUBUNIT"/>
    <property type="match status" value="1"/>
</dbReference>
<evidence type="ECO:0000256" key="6">
    <source>
        <dbReference type="ARBA" id="ARBA00022827"/>
    </source>
</evidence>
<protein>
    <recommendedName>
        <fullName evidence="11">Dihydroorotate dehydrogenase B (NAD(+)), electron transfer subunit</fullName>
    </recommendedName>
    <alternativeName>
        <fullName evidence="11">Dihydroorotate oxidase B, electron transfer subunit</fullName>
    </alternativeName>
</protein>
<dbReference type="InterPro" id="IPR012165">
    <property type="entry name" value="Cyt_c3_hydrogenase_gsu"/>
</dbReference>
<dbReference type="PRINTS" id="PR00409">
    <property type="entry name" value="PHDIOXRDTASE"/>
</dbReference>
<dbReference type="InterPro" id="IPR001433">
    <property type="entry name" value="OxRdtase_FAD/NAD-bd"/>
</dbReference>
<evidence type="ECO:0000256" key="5">
    <source>
        <dbReference type="ARBA" id="ARBA00022723"/>
    </source>
</evidence>
<dbReference type="SUPFAM" id="SSF52343">
    <property type="entry name" value="Ferredoxin reductase-like, C-terminal NADP-linked domain"/>
    <property type="match status" value="1"/>
</dbReference>
<comment type="cofactor">
    <cofactor evidence="11">
        <name>[2Fe-2S] cluster</name>
        <dbReference type="ChEBI" id="CHEBI:190135"/>
    </cofactor>
    <text evidence="11">Binds 1 [2Fe-2S] cluster per subunit.</text>
</comment>